<dbReference type="HAMAP" id="MF_00020">
    <property type="entry name" value="Acetate_kinase"/>
    <property type="match status" value="1"/>
</dbReference>
<dbReference type="InterPro" id="IPR023865">
    <property type="entry name" value="Aliphatic_acid_kinase_CS"/>
</dbReference>
<dbReference type="GO" id="GO:0005524">
    <property type="term" value="F:ATP binding"/>
    <property type="evidence" value="ECO:0007669"/>
    <property type="project" value="UniProtKB-KW"/>
</dbReference>
<name>A0A2A3YLC7_9MICO</name>
<dbReference type="GO" id="GO:0006083">
    <property type="term" value="P:acetate metabolic process"/>
    <property type="evidence" value="ECO:0007669"/>
    <property type="project" value="TreeGrafter"/>
</dbReference>
<dbReference type="PANTHER" id="PTHR21060:SF15">
    <property type="entry name" value="ACETATE KINASE-RELATED"/>
    <property type="match status" value="1"/>
</dbReference>
<dbReference type="PIRSF" id="PIRSF000722">
    <property type="entry name" value="Acetate_prop_kin"/>
    <property type="match status" value="1"/>
</dbReference>
<keyword evidence="6" id="KW-0479">Metal-binding</keyword>
<comment type="cofactor">
    <cofactor evidence="6">
        <name>Mg(2+)</name>
        <dbReference type="ChEBI" id="CHEBI:18420"/>
    </cofactor>
    <cofactor evidence="6">
        <name>Mn(2+)</name>
        <dbReference type="ChEBI" id="CHEBI:29035"/>
    </cofactor>
    <text evidence="6">Mg(2+). Can also accept Mn(2+).</text>
</comment>
<evidence type="ECO:0000256" key="1">
    <source>
        <dbReference type="ARBA" id="ARBA00008748"/>
    </source>
</evidence>
<dbReference type="GO" id="GO:0000287">
    <property type="term" value="F:magnesium ion binding"/>
    <property type="evidence" value="ECO:0007669"/>
    <property type="project" value="UniProtKB-UniRule"/>
</dbReference>
<evidence type="ECO:0000256" key="5">
    <source>
        <dbReference type="ARBA" id="ARBA00022840"/>
    </source>
</evidence>
<feature type="binding site" evidence="6">
    <location>
        <position position="95"/>
    </location>
    <ligand>
        <name>substrate</name>
    </ligand>
</feature>
<comment type="pathway">
    <text evidence="6">Metabolic intermediate biosynthesis; acetyl-CoA biosynthesis; acetyl-CoA from acetate: step 1/2.</text>
</comment>
<keyword evidence="3 6" id="KW-0547">Nucleotide-binding</keyword>
<dbReference type="GO" id="GO:0006085">
    <property type="term" value="P:acetyl-CoA biosynthetic process"/>
    <property type="evidence" value="ECO:0007669"/>
    <property type="project" value="UniProtKB-UniRule"/>
</dbReference>
<accession>A0A2A3YLC7</accession>
<dbReference type="CDD" id="cd24010">
    <property type="entry name" value="ASKHA_NBD_AcK_PK"/>
    <property type="match status" value="1"/>
</dbReference>
<evidence type="ECO:0000256" key="6">
    <source>
        <dbReference type="HAMAP-Rule" id="MF_00020"/>
    </source>
</evidence>
<keyword evidence="6" id="KW-0963">Cytoplasm</keyword>
<feature type="active site" description="Proton donor/acceptor" evidence="6">
    <location>
        <position position="152"/>
    </location>
</feature>
<feature type="binding site" evidence="6">
    <location>
        <begin position="289"/>
        <end position="291"/>
    </location>
    <ligand>
        <name>ATP</name>
        <dbReference type="ChEBI" id="CHEBI:30616"/>
    </ligand>
</feature>
<dbReference type="OrthoDB" id="9802453at2"/>
<comment type="subunit">
    <text evidence="6">Homodimer.</text>
</comment>
<evidence type="ECO:0000256" key="7">
    <source>
        <dbReference type="RuleBase" id="RU003835"/>
    </source>
</evidence>
<dbReference type="GO" id="GO:0008776">
    <property type="term" value="F:acetate kinase activity"/>
    <property type="evidence" value="ECO:0007669"/>
    <property type="project" value="UniProtKB-UniRule"/>
</dbReference>
<feature type="region of interest" description="Disordered" evidence="8">
    <location>
        <begin position="402"/>
        <end position="434"/>
    </location>
</feature>
<feature type="binding site" evidence="6">
    <location>
        <position position="21"/>
    </location>
    <ligand>
        <name>ATP</name>
        <dbReference type="ChEBI" id="CHEBI:30616"/>
    </ligand>
</feature>
<dbReference type="Gene3D" id="3.30.420.40">
    <property type="match status" value="2"/>
</dbReference>
<feature type="binding site" evidence="6">
    <location>
        <position position="14"/>
    </location>
    <ligand>
        <name>Mg(2+)</name>
        <dbReference type="ChEBI" id="CHEBI:18420"/>
    </ligand>
</feature>
<dbReference type="PRINTS" id="PR00471">
    <property type="entry name" value="ACETATEKNASE"/>
</dbReference>
<dbReference type="InterPro" id="IPR000890">
    <property type="entry name" value="Aliphatic_acid_kin_short-chain"/>
</dbReference>
<evidence type="ECO:0000256" key="4">
    <source>
        <dbReference type="ARBA" id="ARBA00022777"/>
    </source>
</evidence>
<feature type="binding site" evidence="6">
    <location>
        <begin position="337"/>
        <end position="341"/>
    </location>
    <ligand>
        <name>ATP</name>
        <dbReference type="ChEBI" id="CHEBI:30616"/>
    </ligand>
</feature>
<evidence type="ECO:0000313" key="9">
    <source>
        <dbReference type="EMBL" id="PCC40146.1"/>
    </source>
</evidence>
<keyword evidence="2 6" id="KW-0808">Transferase</keyword>
<keyword evidence="4 6" id="KW-0418">Kinase</keyword>
<comment type="subcellular location">
    <subcellularLocation>
        <location evidence="6">Cytoplasm</location>
    </subcellularLocation>
</comment>
<feature type="site" description="Transition state stabilizer" evidence="6">
    <location>
        <position position="184"/>
    </location>
</feature>
<dbReference type="UniPathway" id="UPA00340">
    <property type="reaction ID" value="UER00458"/>
</dbReference>
<evidence type="ECO:0000256" key="2">
    <source>
        <dbReference type="ARBA" id="ARBA00022679"/>
    </source>
</evidence>
<keyword evidence="10" id="KW-1185">Reference proteome</keyword>
<comment type="catalytic activity">
    <reaction evidence="6">
        <text>acetate + ATP = acetyl phosphate + ADP</text>
        <dbReference type="Rhea" id="RHEA:11352"/>
        <dbReference type="ChEBI" id="CHEBI:22191"/>
        <dbReference type="ChEBI" id="CHEBI:30089"/>
        <dbReference type="ChEBI" id="CHEBI:30616"/>
        <dbReference type="ChEBI" id="CHEBI:456216"/>
        <dbReference type="EC" id="2.7.2.1"/>
    </reaction>
</comment>
<gene>
    <name evidence="6" type="primary">ackA</name>
    <name evidence="9" type="ORF">CIK66_05810</name>
</gene>
<dbReference type="EMBL" id="NRGR01000008">
    <property type="protein sequence ID" value="PCC40146.1"/>
    <property type="molecule type" value="Genomic_DNA"/>
</dbReference>
<feature type="site" description="Transition state stabilizer" evidence="6">
    <location>
        <position position="248"/>
    </location>
</feature>
<evidence type="ECO:0000256" key="3">
    <source>
        <dbReference type="ARBA" id="ARBA00022741"/>
    </source>
</evidence>
<dbReference type="SUPFAM" id="SSF53067">
    <property type="entry name" value="Actin-like ATPase domain"/>
    <property type="match status" value="2"/>
</dbReference>
<dbReference type="Proteomes" id="UP000218598">
    <property type="component" value="Unassembled WGS sequence"/>
</dbReference>
<dbReference type="Pfam" id="PF00871">
    <property type="entry name" value="Acetate_kinase"/>
    <property type="match status" value="1"/>
</dbReference>
<comment type="function">
    <text evidence="6">Catalyzes the formation of acetyl phosphate from acetate and ATP. Can also catalyze the reverse reaction.</text>
</comment>
<feature type="binding site" evidence="6">
    <location>
        <begin position="215"/>
        <end position="219"/>
    </location>
    <ligand>
        <name>ATP</name>
        <dbReference type="ChEBI" id="CHEBI:30616"/>
    </ligand>
</feature>
<keyword evidence="6" id="KW-0460">Magnesium</keyword>
<feature type="compositionally biased region" description="Basic and acidic residues" evidence="8">
    <location>
        <begin position="402"/>
        <end position="422"/>
    </location>
</feature>
<proteinExistence type="inferred from homology"/>
<keyword evidence="5 6" id="KW-0067">ATP-binding</keyword>
<evidence type="ECO:0000256" key="8">
    <source>
        <dbReference type="SAM" id="MobiDB-lite"/>
    </source>
</evidence>
<comment type="similarity">
    <text evidence="1 6 7">Belongs to the acetokinase family.</text>
</comment>
<feature type="binding site" evidence="6">
    <location>
        <position position="391"/>
    </location>
    <ligand>
        <name>Mg(2+)</name>
        <dbReference type="ChEBI" id="CHEBI:18420"/>
    </ligand>
</feature>
<dbReference type="AlphaFoldDB" id="A0A2A3YLC7"/>
<comment type="caution">
    <text evidence="9">The sequence shown here is derived from an EMBL/GenBank/DDBJ whole genome shotgun (WGS) entry which is preliminary data.</text>
</comment>
<sequence>MTDPAAEARVLVINSGSSSLKFQLLDPETGTVDASGIVERIGLERGVASLTAGQQESSFEGDVPDHGQAMTIVQSLFTDVGLSFADDRIRAVGHRVVQGGARYSSPVLIDEQVRWDIHDLGKLAPLHNYAAVDGIDGAKALLPDVPHIAVFDTAFFTALPEAAANYALNREVAREYRVRRYGAHGTSHQYISRTVSDRLAAEGRDVSSLRQIVMHLGNGASASAVLGEQAVETSMGLTPLEGLVMGTRTGDIDPTIYLHLHRRAGLDAPEIDDILNKRSGMIGMCGMSDFRDITAAVEDGDEAAILAMDVYVHRLRKYLGSYTFVLGGLDVLTFTAGIGENVPMVRERVLTGLEDLGIELDLEANAVRSKEARVISTPASKTLVMVVPTNEELSIAQQAAEVARERRDGDVPRGAEDARGADCVRGTEGTRGED</sequence>
<organism evidence="9 10">
    <name type="scientific">Brachybacterium alimentarium</name>
    <dbReference type="NCBI Taxonomy" id="47845"/>
    <lineage>
        <taxon>Bacteria</taxon>
        <taxon>Bacillati</taxon>
        <taxon>Actinomycetota</taxon>
        <taxon>Actinomycetes</taxon>
        <taxon>Micrococcales</taxon>
        <taxon>Dermabacteraceae</taxon>
        <taxon>Brachybacterium</taxon>
    </lineage>
</organism>
<dbReference type="PANTHER" id="PTHR21060">
    <property type="entry name" value="ACETATE KINASE"/>
    <property type="match status" value="1"/>
</dbReference>
<reference evidence="9 10" key="1">
    <citation type="journal article" date="2017" name="Elife">
        <title>Extensive horizontal gene transfer in cheese-associated bacteria.</title>
        <authorList>
            <person name="Bonham K.S."/>
            <person name="Wolfe B.E."/>
            <person name="Dutton R.J."/>
        </authorList>
    </citation>
    <scope>NUCLEOTIDE SEQUENCE [LARGE SCALE GENOMIC DNA]</scope>
    <source>
        <strain evidence="9 10">341_9</strain>
    </source>
</reference>
<dbReference type="InterPro" id="IPR004372">
    <property type="entry name" value="Ac/propionate_kinase"/>
</dbReference>
<dbReference type="InterPro" id="IPR043129">
    <property type="entry name" value="ATPase_NBD"/>
</dbReference>
<dbReference type="RefSeq" id="WP_096196746.1">
    <property type="nucleotide sequence ID" value="NZ_BAAAIQ010000005.1"/>
</dbReference>
<dbReference type="NCBIfam" id="TIGR00016">
    <property type="entry name" value="ackA"/>
    <property type="match status" value="1"/>
</dbReference>
<protein>
    <recommendedName>
        <fullName evidence="6">Acetate kinase</fullName>
        <ecNumber evidence="6">2.7.2.1</ecNumber>
    </recommendedName>
    <alternativeName>
        <fullName evidence="6">Acetokinase</fullName>
    </alternativeName>
</protein>
<dbReference type="GO" id="GO:0005737">
    <property type="term" value="C:cytoplasm"/>
    <property type="evidence" value="ECO:0007669"/>
    <property type="project" value="UniProtKB-SubCell"/>
</dbReference>
<dbReference type="PROSITE" id="PS01075">
    <property type="entry name" value="ACETATE_KINASE_1"/>
    <property type="match status" value="1"/>
</dbReference>
<dbReference type="EC" id="2.7.2.1" evidence="6"/>
<evidence type="ECO:0000313" key="10">
    <source>
        <dbReference type="Proteomes" id="UP000218598"/>
    </source>
</evidence>